<sequence>MPGISTGEGMDRGGIGKLRESLCGSLILPRDGEYEASRRVFNGMIDRRPAAIARCIGEEDVRLAVSFARESGLPLAVRGGGHSVPGYGTCEGGLVADLSPMKGVRVDPEAQTVRAGAGLTWGELDRETQRFGLALTGGRVSSTGISGLTLGGGSGWLERMFGFTADNLLYAEVVTAGGETVRASAEENPDLFWALRGGGGNFGVVTAFGYRLHPVGPTLLAGMLAYPVEGSEPVLRAYRDFMADAPDEVGGGCAFITAPPEPFVPEPVRGTRILVLVLCYIGPPERGEEELRPLREAAPPAMDLLRPMPYTGLQSMVDAGNPPGMQNYWKAGFLNELPDAAVDALVEQARRATSPLSQLLLLPMGGAISRTPEETTPLGNREAAYNFHAIAMWPNPAEDPEPHVGWARETETAMRPWMDERVYLNFIGDEGMERVRSAFGEAKYRRLTAIKRRYDPENLFRINQNIPPGDGRQPQASRSRTAHLR</sequence>
<dbReference type="InterPro" id="IPR006093">
    <property type="entry name" value="Oxy_OxRdtase_FAD_BS"/>
</dbReference>
<accession>A0A510HHY9</accession>
<name>A0A510HHY9_9ACTN</name>
<dbReference type="PROSITE" id="PS51387">
    <property type="entry name" value="FAD_PCMH"/>
    <property type="match status" value="1"/>
</dbReference>
<reference evidence="8" key="1">
    <citation type="journal article" date="2019" name="Microbiol. Resour. Announc.">
        <title>Complete Genome Sequence of Rubrobacter xylanophilus Strain AA3-22, Isolated from Arima Onsen in Japan.</title>
        <authorList>
            <person name="Tomariguchi N."/>
            <person name="Miyazaki K."/>
        </authorList>
    </citation>
    <scope>NUCLEOTIDE SEQUENCE [LARGE SCALE GENOMIC DNA]</scope>
    <source>
        <strain evidence="8">AA3-22</strain>
    </source>
</reference>
<dbReference type="SUPFAM" id="SSF56176">
    <property type="entry name" value="FAD-binding/transporter-associated domain-like"/>
    <property type="match status" value="1"/>
</dbReference>
<evidence type="ECO:0000259" key="7">
    <source>
        <dbReference type="PROSITE" id="PS51387"/>
    </source>
</evidence>
<evidence type="ECO:0000313" key="9">
    <source>
        <dbReference type="Proteomes" id="UP000318065"/>
    </source>
</evidence>
<comment type="similarity">
    <text evidence="2">Belongs to the oxygen-dependent FAD-linked oxidoreductase family.</text>
</comment>
<dbReference type="InterPro" id="IPR016167">
    <property type="entry name" value="FAD-bd_PCMH_sub1"/>
</dbReference>
<feature type="domain" description="FAD-binding PCMH-type" evidence="7">
    <location>
        <begin position="45"/>
        <end position="215"/>
    </location>
</feature>
<dbReference type="Gene3D" id="3.40.462.20">
    <property type="match status" value="1"/>
</dbReference>
<dbReference type="InterPro" id="IPR012951">
    <property type="entry name" value="BBE"/>
</dbReference>
<keyword evidence="4" id="KW-0274">FAD</keyword>
<proteinExistence type="inferred from homology"/>
<dbReference type="Gene3D" id="3.30.465.10">
    <property type="match status" value="1"/>
</dbReference>
<protein>
    <submittedName>
        <fullName evidence="8">FAD-linked oxidase</fullName>
    </submittedName>
</protein>
<evidence type="ECO:0000313" key="8">
    <source>
        <dbReference type="EMBL" id="BBL78273.1"/>
    </source>
</evidence>
<dbReference type="GO" id="GO:0071949">
    <property type="term" value="F:FAD binding"/>
    <property type="evidence" value="ECO:0007669"/>
    <property type="project" value="InterPro"/>
</dbReference>
<dbReference type="PANTHER" id="PTHR42973">
    <property type="entry name" value="BINDING OXIDOREDUCTASE, PUTATIVE (AFU_ORTHOLOGUE AFUA_1G17690)-RELATED"/>
    <property type="match status" value="1"/>
</dbReference>
<evidence type="ECO:0000256" key="2">
    <source>
        <dbReference type="ARBA" id="ARBA00005466"/>
    </source>
</evidence>
<dbReference type="RefSeq" id="WP_244299808.1">
    <property type="nucleotide sequence ID" value="NZ_AP019791.1"/>
</dbReference>
<keyword evidence="9" id="KW-1185">Reference proteome</keyword>
<dbReference type="InterPro" id="IPR016169">
    <property type="entry name" value="FAD-bd_PCMH_sub2"/>
</dbReference>
<dbReference type="PANTHER" id="PTHR42973:SF39">
    <property type="entry name" value="FAD-BINDING PCMH-TYPE DOMAIN-CONTAINING PROTEIN"/>
    <property type="match status" value="1"/>
</dbReference>
<dbReference type="EMBL" id="AP019791">
    <property type="protein sequence ID" value="BBL78273.1"/>
    <property type="molecule type" value="Genomic_DNA"/>
</dbReference>
<dbReference type="Pfam" id="PF01565">
    <property type="entry name" value="FAD_binding_4"/>
    <property type="match status" value="1"/>
</dbReference>
<evidence type="ECO:0000256" key="1">
    <source>
        <dbReference type="ARBA" id="ARBA00001974"/>
    </source>
</evidence>
<dbReference type="Gene3D" id="3.30.43.10">
    <property type="entry name" value="Uridine Diphospho-n-acetylenolpyruvylglucosamine Reductase, domain 2"/>
    <property type="match status" value="1"/>
</dbReference>
<keyword evidence="5" id="KW-0560">Oxidoreductase</keyword>
<dbReference type="InterPro" id="IPR006094">
    <property type="entry name" value="Oxid_FAD_bind_N"/>
</dbReference>
<dbReference type="AlphaFoldDB" id="A0A510HHY9"/>
<organism evidence="8 9">
    <name type="scientific">Rubrobacter xylanophilus</name>
    <dbReference type="NCBI Taxonomy" id="49319"/>
    <lineage>
        <taxon>Bacteria</taxon>
        <taxon>Bacillati</taxon>
        <taxon>Actinomycetota</taxon>
        <taxon>Rubrobacteria</taxon>
        <taxon>Rubrobacterales</taxon>
        <taxon>Rubrobacteraceae</taxon>
        <taxon>Rubrobacter</taxon>
    </lineage>
</organism>
<dbReference type="GO" id="GO:0016491">
    <property type="term" value="F:oxidoreductase activity"/>
    <property type="evidence" value="ECO:0007669"/>
    <property type="project" value="UniProtKB-KW"/>
</dbReference>
<dbReference type="Proteomes" id="UP000318065">
    <property type="component" value="Chromosome"/>
</dbReference>
<feature type="region of interest" description="Disordered" evidence="6">
    <location>
        <begin position="461"/>
        <end position="485"/>
    </location>
</feature>
<gene>
    <name evidence="8" type="ORF">RxyAA322_01270</name>
</gene>
<evidence type="ECO:0000256" key="5">
    <source>
        <dbReference type="ARBA" id="ARBA00023002"/>
    </source>
</evidence>
<evidence type="ECO:0000256" key="4">
    <source>
        <dbReference type="ARBA" id="ARBA00022827"/>
    </source>
</evidence>
<dbReference type="PROSITE" id="PS00862">
    <property type="entry name" value="OX2_COVAL_FAD"/>
    <property type="match status" value="1"/>
</dbReference>
<evidence type="ECO:0000256" key="3">
    <source>
        <dbReference type="ARBA" id="ARBA00022630"/>
    </source>
</evidence>
<dbReference type="InterPro" id="IPR016166">
    <property type="entry name" value="FAD-bd_PCMH"/>
</dbReference>
<evidence type="ECO:0000256" key="6">
    <source>
        <dbReference type="SAM" id="MobiDB-lite"/>
    </source>
</evidence>
<dbReference type="InterPro" id="IPR036318">
    <property type="entry name" value="FAD-bd_PCMH-like_sf"/>
</dbReference>
<dbReference type="SUPFAM" id="SSF55103">
    <property type="entry name" value="FAD-linked oxidases, C-terminal domain"/>
    <property type="match status" value="1"/>
</dbReference>
<keyword evidence="3" id="KW-0285">Flavoprotein</keyword>
<comment type="cofactor">
    <cofactor evidence="1">
        <name>FAD</name>
        <dbReference type="ChEBI" id="CHEBI:57692"/>
    </cofactor>
</comment>
<dbReference type="Pfam" id="PF08031">
    <property type="entry name" value="BBE"/>
    <property type="match status" value="1"/>
</dbReference>
<dbReference type="InterPro" id="IPR050416">
    <property type="entry name" value="FAD-linked_Oxidoreductase"/>
</dbReference>
<dbReference type="InterPro" id="IPR016164">
    <property type="entry name" value="FAD-linked_Oxase-like_C"/>
</dbReference>